<feature type="binding site" evidence="8">
    <location>
        <position position="299"/>
    </location>
    <ligand>
        <name>Mn(2+)</name>
        <dbReference type="ChEBI" id="CHEBI:29035"/>
        <label>2</label>
    </ligand>
</feature>
<feature type="binding site" evidence="8">
    <location>
        <position position="360"/>
    </location>
    <ligand>
        <name>Mn(2+)</name>
        <dbReference type="ChEBI" id="CHEBI:29035"/>
        <label>2</label>
    </ligand>
</feature>
<dbReference type="Pfam" id="PF02789">
    <property type="entry name" value="Peptidase_M17_N"/>
    <property type="match status" value="1"/>
</dbReference>
<dbReference type="InterPro" id="IPR011356">
    <property type="entry name" value="Leucine_aapep/pepB"/>
</dbReference>
<name>A0A3G3JZM5_9BACL</name>
<evidence type="ECO:0000256" key="3">
    <source>
        <dbReference type="ARBA" id="ARBA00009528"/>
    </source>
</evidence>
<dbReference type="PANTHER" id="PTHR11963">
    <property type="entry name" value="LEUCINE AMINOPEPTIDASE-RELATED"/>
    <property type="match status" value="1"/>
</dbReference>
<dbReference type="EMBL" id="CP033433">
    <property type="protein sequence ID" value="AYQ73623.1"/>
    <property type="molecule type" value="Genomic_DNA"/>
</dbReference>
<dbReference type="PANTHER" id="PTHR11963:SF23">
    <property type="entry name" value="CYTOSOL AMINOPEPTIDASE"/>
    <property type="match status" value="1"/>
</dbReference>
<keyword evidence="8" id="KW-0479">Metal-binding</keyword>
<dbReference type="EC" id="3.4.11.1" evidence="8"/>
<dbReference type="Gene3D" id="3.40.220.10">
    <property type="entry name" value="Leucine Aminopeptidase, subunit E, domain 1"/>
    <property type="match status" value="1"/>
</dbReference>
<comment type="cofactor">
    <cofactor evidence="8">
        <name>Mn(2+)</name>
        <dbReference type="ChEBI" id="CHEBI:29035"/>
    </cofactor>
    <text evidence="8">Binds 2 manganese ions per subunit.</text>
</comment>
<feature type="active site" evidence="8">
    <location>
        <position position="362"/>
    </location>
</feature>
<feature type="binding site" evidence="8">
    <location>
        <position position="281"/>
    </location>
    <ligand>
        <name>Mn(2+)</name>
        <dbReference type="ChEBI" id="CHEBI:29035"/>
        <label>1</label>
    </ligand>
</feature>
<dbReference type="Proteomes" id="UP000269097">
    <property type="component" value="Chromosome"/>
</dbReference>
<comment type="catalytic activity">
    <reaction evidence="1 8">
        <text>Release of an N-terminal amino acid, Xaa-|-Yaa-, in which Xaa is preferably Leu, but may be other amino acids including Pro although not Arg or Lys, and Yaa may be Pro. Amino acid amides and methyl esters are also readily hydrolyzed, but rates on arylamides are exceedingly low.</text>
        <dbReference type="EC" id="3.4.11.1"/>
    </reaction>
</comment>
<evidence type="ECO:0000256" key="2">
    <source>
        <dbReference type="ARBA" id="ARBA00000967"/>
    </source>
</evidence>
<dbReference type="HAMAP" id="MF_00181">
    <property type="entry name" value="Cytosol_peptidase_M17"/>
    <property type="match status" value="1"/>
</dbReference>
<dbReference type="PRINTS" id="PR00481">
    <property type="entry name" value="LAMNOPPTDASE"/>
</dbReference>
<evidence type="ECO:0000256" key="8">
    <source>
        <dbReference type="HAMAP-Rule" id="MF_00181"/>
    </source>
</evidence>
<evidence type="ECO:0000313" key="11">
    <source>
        <dbReference type="Proteomes" id="UP000269097"/>
    </source>
</evidence>
<comment type="subcellular location">
    <subcellularLocation>
        <location evidence="8">Cytoplasm</location>
    </subcellularLocation>
</comment>
<dbReference type="RefSeq" id="WP_123041707.1">
    <property type="nucleotide sequence ID" value="NZ_CP033433.1"/>
</dbReference>
<dbReference type="AlphaFoldDB" id="A0A3G3JZM5"/>
<gene>
    <name evidence="8" type="primary">pepA</name>
    <name evidence="10" type="ORF">EAV92_14155</name>
</gene>
<feature type="binding site" evidence="8">
    <location>
        <position position="358"/>
    </location>
    <ligand>
        <name>Mn(2+)</name>
        <dbReference type="ChEBI" id="CHEBI:29035"/>
        <label>1</label>
    </ligand>
</feature>
<proteinExistence type="inferred from homology"/>
<dbReference type="InterPro" id="IPR008283">
    <property type="entry name" value="Peptidase_M17_N"/>
</dbReference>
<keyword evidence="11" id="KW-1185">Reference proteome</keyword>
<dbReference type="KEGG" id="coh:EAV92_14155"/>
<organism evidence="10 11">
    <name type="scientific">Cohnella candidum</name>
    <dbReference type="NCBI Taxonomy" id="2674991"/>
    <lineage>
        <taxon>Bacteria</taxon>
        <taxon>Bacillati</taxon>
        <taxon>Bacillota</taxon>
        <taxon>Bacilli</taxon>
        <taxon>Bacillales</taxon>
        <taxon>Paenibacillaceae</taxon>
        <taxon>Cohnella</taxon>
    </lineage>
</organism>
<dbReference type="PROSITE" id="PS00631">
    <property type="entry name" value="CYTOSOL_AP"/>
    <property type="match status" value="1"/>
</dbReference>
<comment type="similarity">
    <text evidence="3 8">Belongs to the peptidase M17 family.</text>
</comment>
<evidence type="ECO:0000256" key="1">
    <source>
        <dbReference type="ARBA" id="ARBA00000135"/>
    </source>
</evidence>
<dbReference type="EC" id="3.4.11.10" evidence="8"/>
<keyword evidence="5 8" id="KW-0645">Protease</keyword>
<evidence type="ECO:0000256" key="7">
    <source>
        <dbReference type="ARBA" id="ARBA00049972"/>
    </source>
</evidence>
<dbReference type="GO" id="GO:0030145">
    <property type="term" value="F:manganese ion binding"/>
    <property type="evidence" value="ECO:0007669"/>
    <property type="project" value="UniProtKB-UniRule"/>
</dbReference>
<evidence type="ECO:0000256" key="5">
    <source>
        <dbReference type="ARBA" id="ARBA00022670"/>
    </source>
</evidence>
<evidence type="ECO:0000313" key="10">
    <source>
        <dbReference type="EMBL" id="AYQ73623.1"/>
    </source>
</evidence>
<dbReference type="GO" id="GO:0006508">
    <property type="term" value="P:proteolysis"/>
    <property type="evidence" value="ECO:0007669"/>
    <property type="project" value="UniProtKB-KW"/>
</dbReference>
<dbReference type="Pfam" id="PF00883">
    <property type="entry name" value="Peptidase_M17"/>
    <property type="match status" value="1"/>
</dbReference>
<feature type="binding site" evidence="8">
    <location>
        <position position="276"/>
    </location>
    <ligand>
        <name>Mn(2+)</name>
        <dbReference type="ChEBI" id="CHEBI:29035"/>
        <label>2</label>
    </ligand>
</feature>
<protein>
    <recommendedName>
        <fullName evidence="8">Probable cytosol aminopeptidase</fullName>
        <ecNumber evidence="8">3.4.11.1</ecNumber>
    </recommendedName>
    <alternativeName>
        <fullName evidence="8">Leucine aminopeptidase</fullName>
        <shortName evidence="8">LAP</shortName>
        <ecNumber evidence="8">3.4.11.10</ecNumber>
    </alternativeName>
    <alternativeName>
        <fullName evidence="8">Leucyl aminopeptidase</fullName>
    </alternativeName>
</protein>
<dbReference type="GO" id="GO:0005737">
    <property type="term" value="C:cytoplasm"/>
    <property type="evidence" value="ECO:0007669"/>
    <property type="project" value="UniProtKB-SubCell"/>
</dbReference>
<evidence type="ECO:0000259" key="9">
    <source>
        <dbReference type="PROSITE" id="PS00631"/>
    </source>
</evidence>
<dbReference type="InterPro" id="IPR043472">
    <property type="entry name" value="Macro_dom-like"/>
</dbReference>
<feature type="binding site" evidence="8">
    <location>
        <position position="360"/>
    </location>
    <ligand>
        <name>Mn(2+)</name>
        <dbReference type="ChEBI" id="CHEBI:29035"/>
        <label>1</label>
    </ligand>
</feature>
<feature type="active site" evidence="8">
    <location>
        <position position="288"/>
    </location>
</feature>
<keyword evidence="4 8" id="KW-0031">Aminopeptidase</keyword>
<dbReference type="GO" id="GO:0070006">
    <property type="term" value="F:metalloaminopeptidase activity"/>
    <property type="evidence" value="ECO:0007669"/>
    <property type="project" value="InterPro"/>
</dbReference>
<evidence type="ECO:0000256" key="6">
    <source>
        <dbReference type="ARBA" id="ARBA00022801"/>
    </source>
</evidence>
<comment type="function">
    <text evidence="7 8">Presumably involved in the processing and regular turnover of intracellular proteins. Catalyzes the removal of unsubstituted N-terminal amino acids from various peptides.</text>
</comment>
<dbReference type="SUPFAM" id="SSF53187">
    <property type="entry name" value="Zn-dependent exopeptidases"/>
    <property type="match status" value="1"/>
</dbReference>
<accession>A0A3G3JZM5</accession>
<feature type="binding site" evidence="8">
    <location>
        <position position="281"/>
    </location>
    <ligand>
        <name>Mn(2+)</name>
        <dbReference type="ChEBI" id="CHEBI:29035"/>
        <label>2</label>
    </ligand>
</feature>
<evidence type="ECO:0000256" key="4">
    <source>
        <dbReference type="ARBA" id="ARBA00022438"/>
    </source>
</evidence>
<dbReference type="NCBIfam" id="NF002073">
    <property type="entry name" value="PRK00913.1-2"/>
    <property type="match status" value="1"/>
</dbReference>
<feature type="domain" description="Cytosol aminopeptidase" evidence="9">
    <location>
        <begin position="356"/>
        <end position="363"/>
    </location>
</feature>
<dbReference type="CDD" id="cd00433">
    <property type="entry name" value="Peptidase_M17"/>
    <property type="match status" value="1"/>
</dbReference>
<dbReference type="SUPFAM" id="SSF52949">
    <property type="entry name" value="Macro domain-like"/>
    <property type="match status" value="1"/>
</dbReference>
<dbReference type="InterPro" id="IPR000819">
    <property type="entry name" value="Peptidase_M17_C"/>
</dbReference>
<comment type="catalytic activity">
    <reaction evidence="2 8">
        <text>Release of an N-terminal amino acid, preferentially leucine, but not glutamic or aspartic acids.</text>
        <dbReference type="EC" id="3.4.11.10"/>
    </reaction>
</comment>
<reference evidence="10 11" key="1">
    <citation type="submission" date="2018-10" db="EMBL/GenBank/DDBJ databases">
        <title>Genome Sequence of Cohnella sp.</title>
        <authorList>
            <person name="Srinivasan S."/>
            <person name="Kim M.K."/>
        </authorList>
    </citation>
    <scope>NUCLEOTIDE SEQUENCE [LARGE SCALE GENOMIC DNA]</scope>
    <source>
        <strain evidence="10 11">18JY8-7</strain>
    </source>
</reference>
<dbReference type="Gene3D" id="3.40.630.10">
    <property type="entry name" value="Zn peptidases"/>
    <property type="match status" value="1"/>
</dbReference>
<keyword evidence="8" id="KW-0963">Cytoplasm</keyword>
<keyword evidence="8" id="KW-0464">Manganese</keyword>
<dbReference type="InterPro" id="IPR023042">
    <property type="entry name" value="Peptidase_M17_leu_NH2_pept"/>
</dbReference>
<sequence>MVWTGWQLQWTADGSEIAARDASGRAAEAVVVLVDAAALKGESALYQNEFDQSLRDFFRRGAFAALPGETQVIPTLGRSAERYVVFAGCPLDAPTAKEVRIAAAAVGKTLAGLRMGAVKWKVPSRLTDRLGLRAAASACAEGLLLGSYKKDTAAAEGRMLPQWDLRFDLERAEEAEAWDQGFLEGVRTADAVCYARELTNLPSNILTPARFAQEAVELANRSSLLACRVYDENEAAAEGMGGLLAVGMGSVNPPRMIVLRYAGDPDSDEWTGLIGKGVTFDTGGINLKPGAGMEEFISDMGGAAAVFGVMRGLAEHRLRANVVAVVPAAENMPSGSAFKPGDVITTYSGKTVEILNTDAEGRVVLADGLTTAIREGAGKLIDVATLTGAVMHALGDVTTGAVTNDKPLLQAIERASERAGEYVWPLPSHPEYRKMLRSSVADLKNHGGAWGGAIAGGLFIGSFAEELPWVHLDIGGTAWMWEDRDHEPKGGTGVMVRTLLEYFRGDSGSNG</sequence>
<keyword evidence="6 8" id="KW-0378">Hydrolase</keyword>